<dbReference type="GO" id="GO:0000271">
    <property type="term" value="P:polysaccharide biosynthetic process"/>
    <property type="evidence" value="ECO:0007669"/>
    <property type="project" value="TreeGrafter"/>
</dbReference>
<accession>A0A1U9KHD0</accession>
<evidence type="ECO:0000256" key="6">
    <source>
        <dbReference type="PIRSR" id="PIRSR600888-3"/>
    </source>
</evidence>
<evidence type="ECO:0000313" key="9">
    <source>
        <dbReference type="Proteomes" id="UP000188937"/>
    </source>
</evidence>
<evidence type="ECO:0000256" key="7">
    <source>
        <dbReference type="RuleBase" id="RU364069"/>
    </source>
</evidence>
<evidence type="ECO:0000256" key="2">
    <source>
        <dbReference type="ARBA" id="ARBA00001997"/>
    </source>
</evidence>
<dbReference type="EMBL" id="CP014692">
    <property type="protein sequence ID" value="AQS85168.1"/>
    <property type="molecule type" value="Genomic_DNA"/>
</dbReference>
<comment type="function">
    <text evidence="2 7">Catalyzes the epimerization of the C3' and C5'positions of dTDP-6-deoxy-D-xylo-4-hexulose, forming dTDP-6-deoxy-L-lyxo-4-hexulose.</text>
</comment>
<organism evidence="8 9">
    <name type="scientific">Acetobacter aceti</name>
    <dbReference type="NCBI Taxonomy" id="435"/>
    <lineage>
        <taxon>Bacteria</taxon>
        <taxon>Pseudomonadati</taxon>
        <taxon>Pseudomonadota</taxon>
        <taxon>Alphaproteobacteria</taxon>
        <taxon>Acetobacterales</taxon>
        <taxon>Acetobacteraceae</taxon>
        <taxon>Acetobacter</taxon>
        <taxon>Acetobacter subgen. Acetobacter</taxon>
    </lineage>
</organism>
<name>A0A1U9KHD0_ACEAC</name>
<dbReference type="AlphaFoldDB" id="A0A1U9KHD0"/>
<evidence type="ECO:0000313" key="8">
    <source>
        <dbReference type="EMBL" id="AQS85168.1"/>
    </source>
</evidence>
<dbReference type="CDD" id="cd00438">
    <property type="entry name" value="cupin_RmlC"/>
    <property type="match status" value="1"/>
</dbReference>
<keyword evidence="9" id="KW-1185">Reference proteome</keyword>
<comment type="pathway">
    <text evidence="7">Carbohydrate biosynthesis; dTDP-L-rhamnose biosynthesis.</text>
</comment>
<sequence length="182" mass="20766">MIFRETTLKDAMIIEPELVEDNRGFFSRMMCRDEFTQHGLISDFVQHNMSFSRNKGTVRGLHFQRGVHAEAKLMRCTRGSIVDVIVDLRGDSVTYLKHESFVLSAENHRMLYVPPGFAHGFQTLLDNTEVFYPVSAAYTPGAEGGLRYDDPLLRITWPLEVIDLSTKDAAWPLLRQGQSPIF</sequence>
<comment type="catalytic activity">
    <reaction evidence="1 7">
        <text>dTDP-4-dehydro-6-deoxy-alpha-D-glucose = dTDP-4-dehydro-beta-L-rhamnose</text>
        <dbReference type="Rhea" id="RHEA:16969"/>
        <dbReference type="ChEBI" id="CHEBI:57649"/>
        <dbReference type="ChEBI" id="CHEBI:62830"/>
        <dbReference type="EC" id="5.1.3.13"/>
    </reaction>
</comment>
<dbReference type="GO" id="GO:0008830">
    <property type="term" value="F:dTDP-4-dehydrorhamnose 3,5-epimerase activity"/>
    <property type="evidence" value="ECO:0007669"/>
    <property type="project" value="UniProtKB-UniRule"/>
</dbReference>
<dbReference type="NCBIfam" id="TIGR01221">
    <property type="entry name" value="rmlC"/>
    <property type="match status" value="1"/>
</dbReference>
<dbReference type="RefSeq" id="WP_077813214.1">
    <property type="nucleotide sequence ID" value="NZ_CP014692.1"/>
</dbReference>
<feature type="active site" description="Proton donor" evidence="5">
    <location>
        <position position="132"/>
    </location>
</feature>
<dbReference type="STRING" id="435.A0U92_10660"/>
<dbReference type="Gene3D" id="2.60.120.10">
    <property type="entry name" value="Jelly Rolls"/>
    <property type="match status" value="1"/>
</dbReference>
<dbReference type="InterPro" id="IPR014710">
    <property type="entry name" value="RmlC-like_jellyroll"/>
</dbReference>
<dbReference type="PANTHER" id="PTHR21047">
    <property type="entry name" value="DTDP-6-DEOXY-D-GLUCOSE-3,5 EPIMERASE"/>
    <property type="match status" value="1"/>
</dbReference>
<dbReference type="InterPro" id="IPR000888">
    <property type="entry name" value="RmlC-like"/>
</dbReference>
<dbReference type="UniPathway" id="UPA00124"/>
<dbReference type="InterPro" id="IPR011051">
    <property type="entry name" value="RmlC_Cupin_sf"/>
</dbReference>
<evidence type="ECO:0000256" key="5">
    <source>
        <dbReference type="PIRSR" id="PIRSR600888-1"/>
    </source>
</evidence>
<comment type="similarity">
    <text evidence="7">Belongs to the dTDP-4-dehydrorhamnose 3,5-epimerase family.</text>
</comment>
<dbReference type="GO" id="GO:0005829">
    <property type="term" value="C:cytosol"/>
    <property type="evidence" value="ECO:0007669"/>
    <property type="project" value="TreeGrafter"/>
</dbReference>
<dbReference type="GO" id="GO:0019305">
    <property type="term" value="P:dTDP-rhamnose biosynthetic process"/>
    <property type="evidence" value="ECO:0007669"/>
    <property type="project" value="UniProtKB-UniRule"/>
</dbReference>
<evidence type="ECO:0000256" key="3">
    <source>
        <dbReference type="ARBA" id="ARBA00012098"/>
    </source>
</evidence>
<evidence type="ECO:0000256" key="4">
    <source>
        <dbReference type="ARBA" id="ARBA00019595"/>
    </source>
</evidence>
<dbReference type="Pfam" id="PF00908">
    <property type="entry name" value="dTDP_sugar_isom"/>
    <property type="match status" value="1"/>
</dbReference>
<dbReference type="KEGG" id="aace:A0U92_10660"/>
<dbReference type="PANTHER" id="PTHR21047:SF2">
    <property type="entry name" value="THYMIDINE DIPHOSPHO-4-KETO-RHAMNOSE 3,5-EPIMERASE"/>
    <property type="match status" value="1"/>
</dbReference>
<keyword evidence="7" id="KW-0413">Isomerase</keyword>
<comment type="subunit">
    <text evidence="7">Homodimer.</text>
</comment>
<gene>
    <name evidence="8" type="ORF">A0U92_10660</name>
</gene>
<reference evidence="8 9" key="1">
    <citation type="submission" date="2016-03" db="EMBL/GenBank/DDBJ databases">
        <title>Acetic acid bacteria sequencing.</title>
        <authorList>
            <person name="Brandt J."/>
            <person name="Jakob F."/>
            <person name="Vogel R.F."/>
        </authorList>
    </citation>
    <scope>NUCLEOTIDE SEQUENCE [LARGE SCALE GENOMIC DNA]</scope>
    <source>
        <strain evidence="8 9">TMW2.1153</strain>
    </source>
</reference>
<evidence type="ECO:0000256" key="1">
    <source>
        <dbReference type="ARBA" id="ARBA00001298"/>
    </source>
</evidence>
<proteinExistence type="inferred from homology"/>
<feature type="site" description="Participates in a stacking interaction with the thymidine ring of dTDP-4-oxo-6-deoxyglucose" evidence="6">
    <location>
        <position position="138"/>
    </location>
</feature>
<protein>
    <recommendedName>
        <fullName evidence="4 7">dTDP-4-dehydrorhamnose 3,5-epimerase</fullName>
        <ecNumber evidence="3 7">5.1.3.13</ecNumber>
    </recommendedName>
    <alternativeName>
        <fullName evidence="7">Thymidine diphospho-4-keto-rhamnose 3,5-epimerase</fullName>
    </alternativeName>
</protein>
<dbReference type="EC" id="5.1.3.13" evidence="3 7"/>
<dbReference type="SUPFAM" id="SSF51182">
    <property type="entry name" value="RmlC-like cupins"/>
    <property type="match status" value="1"/>
</dbReference>
<dbReference type="Proteomes" id="UP000188937">
    <property type="component" value="Chromosome"/>
</dbReference>
<feature type="active site" description="Proton acceptor" evidence="5">
    <location>
        <position position="62"/>
    </location>
</feature>